<feature type="domain" description="ABC transporter" evidence="13">
    <location>
        <begin position="356"/>
        <end position="607"/>
    </location>
</feature>
<feature type="compositionally biased region" description="Basic and acidic residues" evidence="12">
    <location>
        <begin position="614"/>
        <end position="628"/>
    </location>
</feature>
<organism evidence="15 16">
    <name type="scientific">Micromonospora cathayae</name>
    <dbReference type="NCBI Taxonomy" id="3028804"/>
    <lineage>
        <taxon>Bacteria</taxon>
        <taxon>Bacillati</taxon>
        <taxon>Actinomycetota</taxon>
        <taxon>Actinomycetes</taxon>
        <taxon>Micromonosporales</taxon>
        <taxon>Micromonosporaceae</taxon>
        <taxon>Micromonospora</taxon>
    </lineage>
</organism>
<dbReference type="PROSITE" id="PS00211">
    <property type="entry name" value="ABC_TRANSPORTER_1"/>
    <property type="match status" value="1"/>
</dbReference>
<dbReference type="Pfam" id="PF00528">
    <property type="entry name" value="BPD_transp_1"/>
    <property type="match status" value="1"/>
</dbReference>
<feature type="transmembrane region" description="Helical" evidence="11">
    <location>
        <begin position="134"/>
        <end position="159"/>
    </location>
</feature>
<evidence type="ECO:0000256" key="1">
    <source>
        <dbReference type="ARBA" id="ARBA00004141"/>
    </source>
</evidence>
<feature type="compositionally biased region" description="Low complexity" evidence="12">
    <location>
        <begin position="302"/>
        <end position="311"/>
    </location>
</feature>
<evidence type="ECO:0000256" key="4">
    <source>
        <dbReference type="ARBA" id="ARBA00022448"/>
    </source>
</evidence>
<keyword evidence="9 11" id="KW-1133">Transmembrane helix</keyword>
<dbReference type="Pfam" id="PF12911">
    <property type="entry name" value="OppC_N"/>
    <property type="match status" value="1"/>
</dbReference>
<evidence type="ECO:0000256" key="11">
    <source>
        <dbReference type="RuleBase" id="RU363032"/>
    </source>
</evidence>
<feature type="transmembrane region" description="Helical" evidence="11">
    <location>
        <begin position="24"/>
        <end position="46"/>
    </location>
</feature>
<dbReference type="InterPro" id="IPR017871">
    <property type="entry name" value="ABC_transporter-like_CS"/>
</dbReference>
<dbReference type="PROSITE" id="PS50928">
    <property type="entry name" value="ABC_TM1"/>
    <property type="match status" value="1"/>
</dbReference>
<evidence type="ECO:0000256" key="8">
    <source>
        <dbReference type="ARBA" id="ARBA00022840"/>
    </source>
</evidence>
<feature type="transmembrane region" description="Helical" evidence="11">
    <location>
        <begin position="198"/>
        <end position="220"/>
    </location>
</feature>
<evidence type="ECO:0000256" key="7">
    <source>
        <dbReference type="ARBA" id="ARBA00022741"/>
    </source>
</evidence>
<evidence type="ECO:0000256" key="12">
    <source>
        <dbReference type="SAM" id="MobiDB-lite"/>
    </source>
</evidence>
<evidence type="ECO:0000256" key="10">
    <source>
        <dbReference type="ARBA" id="ARBA00023136"/>
    </source>
</evidence>
<feature type="domain" description="ABC transmembrane type-1" evidence="14">
    <location>
        <begin position="85"/>
        <end position="273"/>
    </location>
</feature>
<keyword evidence="4 11" id="KW-0813">Transport</keyword>
<keyword evidence="6 11" id="KW-0812">Transmembrane</keyword>
<dbReference type="InterPro" id="IPR025966">
    <property type="entry name" value="OppC_N"/>
</dbReference>
<dbReference type="InterPro" id="IPR000515">
    <property type="entry name" value="MetI-like"/>
</dbReference>
<dbReference type="RefSeq" id="WP_275031061.1">
    <property type="nucleotide sequence ID" value="NZ_CP118615.1"/>
</dbReference>
<dbReference type="PANTHER" id="PTHR43297:SF2">
    <property type="entry name" value="DIPEPTIDE TRANSPORT ATP-BINDING PROTEIN DPPD"/>
    <property type="match status" value="1"/>
</dbReference>
<dbReference type="CDD" id="cd03257">
    <property type="entry name" value="ABC_NikE_OppD_transporters"/>
    <property type="match status" value="1"/>
</dbReference>
<dbReference type="SUPFAM" id="SSF161098">
    <property type="entry name" value="MetI-like"/>
    <property type="match status" value="1"/>
</dbReference>
<keyword evidence="16" id="KW-1185">Reference proteome</keyword>
<dbReference type="PROSITE" id="PS50893">
    <property type="entry name" value="ABC_TRANSPORTER_2"/>
    <property type="match status" value="1"/>
</dbReference>
<name>A0ABY7ZNC9_9ACTN</name>
<feature type="transmembrane region" description="Helical" evidence="11">
    <location>
        <begin position="89"/>
        <end position="114"/>
    </location>
</feature>
<dbReference type="PANTHER" id="PTHR43297">
    <property type="entry name" value="OLIGOPEPTIDE TRANSPORT ATP-BINDING PROTEIN APPD"/>
    <property type="match status" value="1"/>
</dbReference>
<dbReference type="Gene3D" id="3.40.50.300">
    <property type="entry name" value="P-loop containing nucleotide triphosphate hydrolases"/>
    <property type="match status" value="1"/>
</dbReference>
<dbReference type="InterPro" id="IPR003439">
    <property type="entry name" value="ABC_transporter-like_ATP-bd"/>
</dbReference>
<dbReference type="InterPro" id="IPR003593">
    <property type="entry name" value="AAA+_ATPase"/>
</dbReference>
<dbReference type="SMART" id="SM00382">
    <property type="entry name" value="AAA"/>
    <property type="match status" value="1"/>
</dbReference>
<keyword evidence="10 11" id="KW-0472">Membrane</keyword>
<dbReference type="EMBL" id="CP118615">
    <property type="protein sequence ID" value="WDZ84501.1"/>
    <property type="molecule type" value="Genomic_DNA"/>
</dbReference>
<protein>
    <submittedName>
        <fullName evidence="15">Dipeptide/oligopeptide/nickel ABC transporter permease/ATP-binding protein</fullName>
    </submittedName>
</protein>
<feature type="region of interest" description="Disordered" evidence="12">
    <location>
        <begin position="609"/>
        <end position="628"/>
    </location>
</feature>
<dbReference type="Pfam" id="PF00005">
    <property type="entry name" value="ABC_tran"/>
    <property type="match status" value="1"/>
</dbReference>
<proteinExistence type="inferred from homology"/>
<keyword evidence="5" id="KW-1003">Cell membrane</keyword>
<dbReference type="InterPro" id="IPR035906">
    <property type="entry name" value="MetI-like_sf"/>
</dbReference>
<dbReference type="Gene3D" id="1.10.3720.10">
    <property type="entry name" value="MetI-like"/>
    <property type="match status" value="1"/>
</dbReference>
<feature type="transmembrane region" description="Helical" evidence="11">
    <location>
        <begin position="255"/>
        <end position="281"/>
    </location>
</feature>
<evidence type="ECO:0000256" key="3">
    <source>
        <dbReference type="ARBA" id="ARBA00005417"/>
    </source>
</evidence>
<dbReference type="Proteomes" id="UP001219605">
    <property type="component" value="Chromosome"/>
</dbReference>
<evidence type="ECO:0000313" key="16">
    <source>
        <dbReference type="Proteomes" id="UP001219605"/>
    </source>
</evidence>
<comment type="subcellular location">
    <subcellularLocation>
        <location evidence="11">Cell membrane</location>
        <topology evidence="11">Multi-pass membrane protein</topology>
    </subcellularLocation>
    <subcellularLocation>
        <location evidence="2">Cell membrane</location>
        <topology evidence="2">Peripheral membrane protein</topology>
    </subcellularLocation>
    <subcellularLocation>
        <location evidence="1">Membrane</location>
        <topology evidence="1">Multi-pass membrane protein</topology>
    </subcellularLocation>
</comment>
<dbReference type="InterPro" id="IPR050388">
    <property type="entry name" value="ABC_Ni/Peptide_Import"/>
</dbReference>
<keyword evidence="8" id="KW-0067">ATP-binding</keyword>
<comment type="similarity">
    <text evidence="3">Belongs to the ABC transporter superfamily.</text>
</comment>
<keyword evidence="7" id="KW-0547">Nucleotide-binding</keyword>
<evidence type="ECO:0000256" key="5">
    <source>
        <dbReference type="ARBA" id="ARBA00022475"/>
    </source>
</evidence>
<evidence type="ECO:0000256" key="6">
    <source>
        <dbReference type="ARBA" id="ARBA00022692"/>
    </source>
</evidence>
<evidence type="ECO:0000256" key="2">
    <source>
        <dbReference type="ARBA" id="ARBA00004202"/>
    </source>
</evidence>
<dbReference type="SUPFAM" id="SSF52540">
    <property type="entry name" value="P-loop containing nucleoside triphosphate hydrolases"/>
    <property type="match status" value="1"/>
</dbReference>
<feature type="region of interest" description="Disordered" evidence="12">
    <location>
        <begin position="285"/>
        <end position="338"/>
    </location>
</feature>
<feature type="compositionally biased region" description="Low complexity" evidence="12">
    <location>
        <begin position="319"/>
        <end position="338"/>
    </location>
</feature>
<sequence length="628" mass="66429">MSADVTAGAGLTFRRARAFLSNPMGVVAGGVLLSIVVASVLAPLLAPQDPNLVVLSEALRPPSADHPLGTDGNGRDILSRLLWGGRVSLQAGTIMVVTALLCGVPAGLLAGYHGRWFDGLSSWFSNMLMSLPEILIIIVVIASLGSGLAPTMITLGVLASPDIFRLTRSAVIGVREELYFDAARVAGLSDVRIIFRHVLSVVLGPVLVRSSFIFGMAIIVQSGLEFLGFGDPQRPSWGGELSNAFQNFQRAPELVVAPGVAIGLTVMALVLFGAALADSLGTGRRTKARRRAGLSPAKDDATVTPTVSPTVTPHPDPATPATTAPATAVPAADPSAADTYGTDAPAVVPAPPDALLRVENLAVRYVAEDGNPKTVVRDVSLHVARGEVLGLVGESGSGKSQTSFAVLGLLPPDAHVSARHLSLDGRSLVGLSEREMQKLRGQKMAYVPQEPMSNLDPSFTVGAQLTKPIRRKLGLSRRAATDRALHLLERVGIPDPARTLAAYPHQLSGGMAQRVLIAGAVSCDPELLIADEPTTALDVTVQAEVLELLRDLQRERNMGLVLVTHNLGVVADICDRVAVMRDGLVVEQRPVADLFADPRHEYTRMLLDSTLDDAPPRRARDHRQEVSS</sequence>
<reference evidence="15 16" key="1">
    <citation type="submission" date="2023-02" db="EMBL/GenBank/DDBJ databases">
        <authorList>
            <person name="Mo P."/>
        </authorList>
    </citation>
    <scope>NUCLEOTIDE SEQUENCE [LARGE SCALE GENOMIC DNA]</scope>
    <source>
        <strain evidence="15 16">HUAS 3</strain>
    </source>
</reference>
<evidence type="ECO:0000256" key="9">
    <source>
        <dbReference type="ARBA" id="ARBA00022989"/>
    </source>
</evidence>
<dbReference type="InterPro" id="IPR027417">
    <property type="entry name" value="P-loop_NTPase"/>
</dbReference>
<evidence type="ECO:0000259" key="14">
    <source>
        <dbReference type="PROSITE" id="PS50928"/>
    </source>
</evidence>
<comment type="similarity">
    <text evidence="11">Belongs to the binding-protein-dependent transport system permease family.</text>
</comment>
<gene>
    <name evidence="15" type="ORF">PVK37_29380</name>
</gene>
<dbReference type="CDD" id="cd06261">
    <property type="entry name" value="TM_PBP2"/>
    <property type="match status" value="1"/>
</dbReference>
<evidence type="ECO:0000259" key="13">
    <source>
        <dbReference type="PROSITE" id="PS50893"/>
    </source>
</evidence>
<accession>A0ABY7ZNC9</accession>
<evidence type="ECO:0000313" key="15">
    <source>
        <dbReference type="EMBL" id="WDZ84501.1"/>
    </source>
</evidence>